<dbReference type="AlphaFoldDB" id="A0A934KGR8"/>
<evidence type="ECO:0000313" key="3">
    <source>
        <dbReference type="Proteomes" id="UP000620075"/>
    </source>
</evidence>
<proteinExistence type="predicted"/>
<name>A0A934KGR8_9BACT</name>
<feature type="chain" id="PRO_5037886872" evidence="1">
    <location>
        <begin position="19"/>
        <end position="128"/>
    </location>
</feature>
<organism evidence="2 3">
    <name type="scientific">Candidatus Dormiibacter inghamiae</name>
    <dbReference type="NCBI Taxonomy" id="3127013"/>
    <lineage>
        <taxon>Bacteria</taxon>
        <taxon>Bacillati</taxon>
        <taxon>Candidatus Dormiibacterota</taxon>
        <taxon>Candidatus Dormibacteria</taxon>
        <taxon>Candidatus Dormibacterales</taxon>
        <taxon>Candidatus Dormibacteraceae</taxon>
        <taxon>Candidatus Dormiibacter</taxon>
    </lineage>
</organism>
<comment type="caution">
    <text evidence="2">The sequence shown here is derived from an EMBL/GenBank/DDBJ whole genome shotgun (WGS) entry which is preliminary data.</text>
</comment>
<protein>
    <submittedName>
        <fullName evidence="2">DUF3465 domain-containing protein</fullName>
    </submittedName>
</protein>
<accession>A0A934KGR8</accession>
<evidence type="ECO:0000256" key="1">
    <source>
        <dbReference type="SAM" id="SignalP"/>
    </source>
</evidence>
<gene>
    <name evidence="2" type="ORF">JF888_04020</name>
</gene>
<reference evidence="2 3" key="1">
    <citation type="submission" date="2020-10" db="EMBL/GenBank/DDBJ databases">
        <title>Ca. Dormibacterota MAGs.</title>
        <authorList>
            <person name="Montgomery K."/>
        </authorList>
    </citation>
    <scope>NUCLEOTIDE SEQUENCE [LARGE SCALE GENOMIC DNA]</scope>
    <source>
        <strain evidence="2">SC8811_S16_3</strain>
    </source>
</reference>
<evidence type="ECO:0000313" key="2">
    <source>
        <dbReference type="EMBL" id="MBJ7602348.1"/>
    </source>
</evidence>
<dbReference type="Proteomes" id="UP000620075">
    <property type="component" value="Unassembled WGS sequence"/>
</dbReference>
<keyword evidence="1" id="KW-0732">Signal</keyword>
<dbReference type="EMBL" id="JAEKNQ010000019">
    <property type="protein sequence ID" value="MBJ7602348.1"/>
    <property type="molecule type" value="Genomic_DNA"/>
</dbReference>
<feature type="signal peptide" evidence="1">
    <location>
        <begin position="1"/>
        <end position="18"/>
    </location>
</feature>
<sequence>MLACALAFALLGCGENHAAPDDSGFQQAVRQGHSGSEVTVDGTLLQDPFQSGTHEHLLVSAPGGTRLEVDHNTGLATWVPAHSGDSVVIHGQLYIDSPSQIGVHCTHAKTSSGCPTPGWIEYGGQYYE</sequence>